<evidence type="ECO:0000313" key="2">
    <source>
        <dbReference type="EMBL" id="KAK4881649.1"/>
    </source>
</evidence>
<dbReference type="AlphaFoldDB" id="A0AAN7PC12"/>
<dbReference type="EMBL" id="JARPUR010000002">
    <property type="protein sequence ID" value="KAK4881649.1"/>
    <property type="molecule type" value="Genomic_DNA"/>
</dbReference>
<sequence>MKSFQVVYLWTLAITFVTTSPISEDKTSKAETGKDVPKGKKLIFAEPLYNDYDLELIPEYDEPIINYDNADPEDFGQHDVIKRSIVFRPLFAYRKQMEQRRRIYLQQKIDRRAEIPKRRGYYYYYRYPMYYQNSPVKYVF</sequence>
<dbReference type="Proteomes" id="UP001353858">
    <property type="component" value="Unassembled WGS sequence"/>
</dbReference>
<evidence type="ECO:0000256" key="1">
    <source>
        <dbReference type="SAM" id="SignalP"/>
    </source>
</evidence>
<feature type="chain" id="PRO_5042994911" evidence="1">
    <location>
        <begin position="20"/>
        <end position="140"/>
    </location>
</feature>
<proteinExistence type="predicted"/>
<feature type="signal peptide" evidence="1">
    <location>
        <begin position="1"/>
        <end position="19"/>
    </location>
</feature>
<keyword evidence="1" id="KW-0732">Signal</keyword>
<accession>A0AAN7PC12</accession>
<evidence type="ECO:0000313" key="3">
    <source>
        <dbReference type="Proteomes" id="UP001353858"/>
    </source>
</evidence>
<gene>
    <name evidence="2" type="ORF">RN001_004968</name>
</gene>
<reference evidence="3" key="1">
    <citation type="submission" date="2023-01" db="EMBL/GenBank/DDBJ databases">
        <title>Key to firefly adult light organ development and bioluminescence: homeobox transcription factors regulate luciferase expression and transportation to peroxisome.</title>
        <authorList>
            <person name="Fu X."/>
        </authorList>
    </citation>
    <scope>NUCLEOTIDE SEQUENCE [LARGE SCALE GENOMIC DNA]</scope>
</reference>
<protein>
    <submittedName>
        <fullName evidence="2">Uncharacterized protein</fullName>
    </submittedName>
</protein>
<organism evidence="2 3">
    <name type="scientific">Aquatica leii</name>
    <dbReference type="NCBI Taxonomy" id="1421715"/>
    <lineage>
        <taxon>Eukaryota</taxon>
        <taxon>Metazoa</taxon>
        <taxon>Ecdysozoa</taxon>
        <taxon>Arthropoda</taxon>
        <taxon>Hexapoda</taxon>
        <taxon>Insecta</taxon>
        <taxon>Pterygota</taxon>
        <taxon>Neoptera</taxon>
        <taxon>Endopterygota</taxon>
        <taxon>Coleoptera</taxon>
        <taxon>Polyphaga</taxon>
        <taxon>Elateriformia</taxon>
        <taxon>Elateroidea</taxon>
        <taxon>Lampyridae</taxon>
        <taxon>Luciolinae</taxon>
        <taxon>Aquatica</taxon>
    </lineage>
</organism>
<name>A0AAN7PC12_9COLE</name>
<comment type="caution">
    <text evidence="2">The sequence shown here is derived from an EMBL/GenBank/DDBJ whole genome shotgun (WGS) entry which is preliminary data.</text>
</comment>
<keyword evidence="3" id="KW-1185">Reference proteome</keyword>